<reference evidence="2 3" key="3">
    <citation type="journal article" date="1987" name="Virology">
        <title>Molecular cloning and physical mapping of the genome of insect iridescent virus type 6: further evidence for circular permutation of the viral genome.</title>
        <authorList>
            <person name="Schnitzler P."/>
            <person name="Soltau J.B."/>
            <person name="Fischer M."/>
            <person name="Reisner H."/>
            <person name="Scholz J."/>
            <person name="Delius H."/>
            <person name="Darai G."/>
        </authorList>
    </citation>
    <scope>NUCLEOTIDE SEQUENCE [LARGE SCALE GENOMIC DNA]</scope>
</reference>
<organismHost>
    <name type="scientific">Spodoptera frugiperda</name>
    <name type="common">Fall armyworm</name>
    <dbReference type="NCBI Taxonomy" id="7108"/>
</organismHost>
<evidence type="ECO:0000313" key="2">
    <source>
        <dbReference type="EMBL" id="AAK82269.1"/>
    </source>
</evidence>
<keyword evidence="1" id="KW-0472">Membrane</keyword>
<organismHost>
    <name type="scientific">Gryllus campestris</name>
    <dbReference type="NCBI Taxonomy" id="58607"/>
</organismHost>
<feature type="transmembrane region" description="Helical" evidence="1">
    <location>
        <begin position="20"/>
        <end position="38"/>
    </location>
</feature>
<dbReference type="RefSeq" id="NP_149873.1">
    <property type="nucleotide sequence ID" value="NC_003038.1"/>
</dbReference>
<keyword evidence="1" id="KW-0812">Transmembrane</keyword>
<keyword evidence="3" id="KW-1185">Reference proteome</keyword>
<organismHost>
    <name type="scientific">Gryllus bimaculatus</name>
    <name type="common">Two-spotted cricket</name>
    <dbReference type="NCBI Taxonomy" id="6999"/>
</organismHost>
<reference evidence="2 3" key="14">
    <citation type="journal article" date="1999" name="Virus Genes">
        <title>Identification of a gene cluster within the genome of Chilo iridescent virus encoding enzymes involved in viral DNA replication and processing.</title>
        <authorList>
            <person name="Muller K."/>
            <person name="Tidona C.A."/>
            <person name="Darai G."/>
        </authorList>
    </citation>
    <scope>NUCLEOTIDE SEQUENCE [LARGE SCALE GENOMIC DNA]</scope>
</reference>
<proteinExistence type="predicted"/>
<dbReference type="EMBL" id="AF303741">
    <property type="protein sequence ID" value="AAK82269.1"/>
    <property type="molecule type" value="Genomic_DNA"/>
</dbReference>
<reference evidence="2 3" key="7">
    <citation type="journal article" date="1993" name="J. Gen. Virol.">
        <title>Identification of the gene encoding the major capsid protein of insect iridescent virus type 6 by polymerase chain reaction.</title>
        <authorList>
            <person name="Stohwasser R."/>
            <person name="Raab K."/>
            <person name="Schnitzler P."/>
            <person name="Janssen W."/>
            <person name="Darai G."/>
        </authorList>
    </citation>
    <scope>NUCLEOTIDE SEQUENCE [LARGE SCALE GENOMIC DNA]</scope>
</reference>
<reference evidence="2 3" key="4">
    <citation type="journal article" date="1988" name="Virology">
        <title>Identification and characterization of the repetitive DNA element in the genome of insect iridescent virus type 6.</title>
        <authorList>
            <person name="Fischer M."/>
            <person name="Schnitzler P."/>
            <person name="Delius H."/>
            <person name="Darai G."/>
        </authorList>
    </citation>
    <scope>NUCLEOTIDE SEQUENCE [LARGE SCALE GENOMIC DNA]</scope>
</reference>
<evidence type="ECO:0000313" key="3">
    <source>
        <dbReference type="Proteomes" id="UP000001359"/>
    </source>
</evidence>
<reference evidence="2 3" key="9">
    <citation type="journal article" date="1994" name="J. Gen. Virol.">
        <title>Insect iridescent virus type 6 encodes a polypeptide related to the largest subunit of eukaryotic RNA polymerase II.</title>
        <authorList>
            <person name="Schnitzler P."/>
            <person name="Sonntag K.C."/>
            <person name="Muller M."/>
            <person name="Janssen W."/>
            <person name="Bugert J.J."/>
            <person name="Koonin E.V."/>
            <person name="Darai G."/>
        </authorList>
    </citation>
    <scope>NUCLEOTIDE SEQUENCE [LARGE SCALE GENOMIC DNA]</scope>
</reference>
<dbReference type="KEGG" id="vg:1733165"/>
<reference evidence="2 3" key="2">
    <citation type="journal article" date="1986" name="Med. Microbiol. Immunol.">
        <title>Insect iridescent virus type 6 induced toxic degenerative hepatitis in mice.</title>
        <authorList>
            <person name="Lorbacher de Ruiz H."/>
            <person name="Gelderblom H."/>
            <person name="Hofmann W."/>
            <person name="Darai G."/>
        </authorList>
    </citation>
    <scope>NUCLEOTIDE SEQUENCE [LARGE SCALE GENOMIC DNA]</scope>
</reference>
<reference evidence="2 3" key="15">
    <citation type="journal article" date="2001" name="Virology">
        <title>Analysis of the first complete DNA sequence of an invertebrate iridovirus: coding strategy of the genome of Chilo iridescent virus.</title>
        <authorList>
            <person name="Jakob N.J."/>
            <person name="Muller K."/>
            <person name="Bahr U."/>
            <person name="Darai G."/>
        </authorList>
    </citation>
    <scope>NUCLEOTIDE SEQUENCE [LARGE SCALE GENOMIC DNA]</scope>
</reference>
<dbReference type="Proteomes" id="UP000001359">
    <property type="component" value="Segment"/>
</dbReference>
<organismHost>
    <name type="scientific">Acheta domesticus</name>
    <name type="common">House cricket</name>
    <dbReference type="NCBI Taxonomy" id="6997"/>
</organismHost>
<reference evidence="2 3" key="6">
    <citation type="journal article" date="1992" name="Virus Genes">
        <title>Characterization of the third origin of DNA replication of the genome of insect iridescent virus type 6.</title>
        <authorList>
            <person name="Sonntag K.C."/>
            <person name="Darai G."/>
        </authorList>
    </citation>
    <scope>NUCLEOTIDE SEQUENCE [LARGE SCALE GENOMIC DNA]</scope>
</reference>
<reference evidence="2 3" key="13">
    <citation type="journal article" date="1998" name="Virus Genes">
        <title>Identification of a thymidylate synthase gene within the genome of Chilo iridescent virus.</title>
        <authorList>
            <person name="Muller K."/>
            <person name="Tidona C.A."/>
            <person name="Bahr U."/>
            <person name="Darai G."/>
        </authorList>
    </citation>
    <scope>NUCLEOTIDE SEQUENCE [LARGE SCALE GENOMIC DNA]</scope>
</reference>
<evidence type="ECO:0000256" key="1">
    <source>
        <dbReference type="SAM" id="Phobius"/>
    </source>
</evidence>
<reference evidence="2 3" key="8">
    <citation type="journal article" date="1994" name="Intervirology">
        <title>Identification of the primary structure and the coding capacity of the genome of insect iridescent virus type 6 between the genome coordinates 0.310 and 0.347 (7990 bp).</title>
        <authorList>
            <person name="Sonntag K.C."/>
            <person name="Schnitzler P."/>
            <person name="Janssen W."/>
            <person name="Darai G."/>
        </authorList>
    </citation>
    <scope>NUCLEOTIDE SEQUENCE [LARGE SCALE GENOMIC DNA]</scope>
</reference>
<reference evidence="2 3" key="1">
    <citation type="journal article" date="1984" name="J. Virol.">
        <title>DNA analysis of insect iridescent virus 6: evidence for circular permutation and terminal redundancy.</title>
        <authorList>
            <person name="Delius H."/>
            <person name="Darai G."/>
            <person name="Fluegel R.M."/>
        </authorList>
    </citation>
    <scope>NUCLEOTIDE SEQUENCE [LARGE SCALE GENOMIC DNA]</scope>
</reference>
<accession>Q91FB5</accession>
<reference evidence="2 3" key="10">
    <citation type="journal article" date="1994" name="Nucleic Acids Res.">
        <title>Identification of genes encoding zinc finger proteins, non-histone chromosomal HMG protein homologue, and a putative GTP phosphohydrolase in the genome of Chilo iridescent virus.</title>
        <authorList>
            <person name="Schnitzler P."/>
            <person name="Hug M."/>
            <person name="Handermann M."/>
            <person name="Janssen W."/>
            <person name="Koonin E.V."/>
            <person name="Delius H."/>
            <person name="Darai C."/>
        </authorList>
    </citation>
    <scope>NUCLEOTIDE SEQUENCE [LARGE SCALE GENOMIC DNA]</scope>
</reference>
<reference evidence="2 3" key="5">
    <citation type="journal article" date="1992" name="Virus Genes">
        <title>Identification and mapping of origins of DNA replication within the DNA sequences of the genome of insect iridescent virus type 6.</title>
        <authorList>
            <person name="Handermann M."/>
            <person name="Schnitzler P."/>
            <person name="Rosen-Wolff A."/>
            <person name="Raab K."/>
            <person name="Sonntag K.C."/>
            <person name="Darai G."/>
        </authorList>
    </citation>
    <scope>NUCLEOTIDE SEQUENCE [LARGE SCALE GENOMIC DNA]</scope>
</reference>
<name>Q91FB5_IIV6</name>
<sequence length="41" mass="4991">MFATVVSFSFYSCSTFCARIFTFNIHMLTFFTWFFFFFGSR</sequence>
<protein>
    <submittedName>
        <fullName evidence="2">409R</fullName>
    </submittedName>
</protein>
<reference evidence="2 3" key="12">
    <citation type="journal article" date="1997" name="Virus Genes">
        <title>The DNA sequence of Chilo iridescent virus between the genome coordinates 0.101 and 0.391; similarities in coding strategy between insect and vertebrate iridoviruses.</title>
        <authorList>
            <person name="Bahr U."/>
            <person name="Tidona C.A."/>
            <person name="Darai G."/>
        </authorList>
    </citation>
    <scope>NUCLEOTIDE SEQUENCE [LARGE SCALE GENOMIC DNA]</scope>
</reference>
<organism evidence="2 3">
    <name type="scientific">Invertebrate iridescent virus 6</name>
    <name type="common">IIV-6</name>
    <name type="synonym">Chilo iridescent virus</name>
    <dbReference type="NCBI Taxonomy" id="176652"/>
    <lineage>
        <taxon>Viruses</taxon>
        <taxon>Varidnaviria</taxon>
        <taxon>Bamfordvirae</taxon>
        <taxon>Nucleocytoviricota</taxon>
        <taxon>Megaviricetes</taxon>
        <taxon>Pimascovirales</taxon>
        <taxon>Pimascovirales incertae sedis</taxon>
        <taxon>Iridoviridae</taxon>
        <taxon>Betairidovirinae</taxon>
        <taxon>Iridovirus</taxon>
        <taxon>Iridovirus chilo1</taxon>
    </lineage>
</organism>
<dbReference type="GeneID" id="1733165"/>
<reference evidence="2 3" key="11">
    <citation type="journal article" date="1994" name="Virus Genes">
        <title>Chilo iridescent virus encodes a putative helicase belonging to a distinct family within the "DEAD/H" superfamily: implications for the evolution of large DNA viruses.</title>
        <authorList>
            <person name="Sonntag K.C."/>
            <person name="Schnitzler P."/>
            <person name="Koonin E.V."/>
            <person name="Darai G."/>
        </authorList>
    </citation>
    <scope>NUCLEOTIDE SEQUENCE [LARGE SCALE GENOMIC DNA]</scope>
</reference>
<organismHost>
    <name type="scientific">Chilo suppressalis</name>
    <name type="common">Asiatic rice borer moth</name>
    <dbReference type="NCBI Taxonomy" id="168631"/>
</organismHost>
<keyword evidence="1" id="KW-1133">Transmembrane helix</keyword>